<keyword evidence="4" id="KW-0472">Membrane</keyword>
<dbReference type="SUPFAM" id="SSF53756">
    <property type="entry name" value="UDP-Glycosyltransferase/glycogen phosphorylase"/>
    <property type="match status" value="1"/>
</dbReference>
<proteinExistence type="inferred from homology"/>
<accession>A0ABM3LZG4</accession>
<protein>
    <submittedName>
        <fullName evidence="7">UDP-glucosyltransferase 2</fullName>
    </submittedName>
</protein>
<reference evidence="7" key="1">
    <citation type="journal article" date="2017" name="BMC Genomics">
        <title>Wound healing, calcium signaling, and other novel pathways are associated with the formation of butterfly eyespots.</title>
        <authorList>
            <person name="Ozsu N."/>
            <person name="Monteiro A."/>
        </authorList>
    </citation>
    <scope>NUCLEOTIDE SEQUENCE</scope>
</reference>
<dbReference type="RefSeq" id="XP_052744406.1">
    <property type="nucleotide sequence ID" value="XM_052888446.1"/>
</dbReference>
<dbReference type="PANTHER" id="PTHR48043">
    <property type="entry name" value="EG:EG0003.4 PROTEIN-RELATED"/>
    <property type="match status" value="1"/>
</dbReference>
<sequence length="522" mass="59531">MWQPVLFVLAILSAVCMSEAYRILLTVATPSKSHGILAEGLIRHLTEAGHEITYIFCIPPEKPLPGVKLIDVSDNMVLPVNIINLKNILDKTSDLSEATGFVPLILEQSKRTIEHPNVQKLIKDTSQQFDVVIMEFLYNTLYAGFSGLYDCPLIWFSPTNPCSSLFELIDEPTNPAYSVGIWSTNVPPMSFTQRFEELISYLNNKLIRIFWSSRFDNEEYEKHFAPLIRERRNIAPSFETLAYNGSLVLSNSHPSMSGAVRAPQNFISIGGFHIDRNVKPLTQEFQKLMDDAKYGVIYFSMGSNFRSKDLPSEIKRDLLNMFGKLKQTVVWKFEEDLPDRPSNVHIVPWAPQQSILAHKNCIIFITHGGLLSTTETIHYGVPIIGVPVFYDQFVNVGRAVSMGFAKRVDLTYEFAKDLELAIQDILGNPKYTTKVHELSEIYHDRTVPPGKELVHWVEHVIKTRGAPHLRSPGFMIPWYQKLYLDLVLVVLIIVLLLKYTFGLLLYKLKKTNSVRSRKEKNK</sequence>
<reference evidence="7" key="2">
    <citation type="submission" date="2025-08" db="UniProtKB">
        <authorList>
            <consortium name="RefSeq"/>
        </authorList>
    </citation>
    <scope>IDENTIFICATION</scope>
</reference>
<feature type="chain" id="PRO_5047005989" evidence="5">
    <location>
        <begin position="21"/>
        <end position="522"/>
    </location>
</feature>
<gene>
    <name evidence="7" type="primary">LOC112057081</name>
</gene>
<dbReference type="Proteomes" id="UP001652582">
    <property type="component" value="Chromosome 22"/>
</dbReference>
<evidence type="ECO:0000256" key="5">
    <source>
        <dbReference type="SAM" id="SignalP"/>
    </source>
</evidence>
<evidence type="ECO:0000256" key="2">
    <source>
        <dbReference type="ARBA" id="ARBA00022676"/>
    </source>
</evidence>
<keyword evidence="4" id="KW-1133">Transmembrane helix</keyword>
<evidence type="ECO:0000313" key="6">
    <source>
        <dbReference type="Proteomes" id="UP001652582"/>
    </source>
</evidence>
<dbReference type="InterPro" id="IPR002213">
    <property type="entry name" value="UDP_glucos_trans"/>
</dbReference>
<name>A0ABM3LZG4_BICAN</name>
<dbReference type="CDD" id="cd03784">
    <property type="entry name" value="GT1_Gtf-like"/>
    <property type="match status" value="1"/>
</dbReference>
<keyword evidence="5" id="KW-0732">Signal</keyword>
<comment type="similarity">
    <text evidence="1">Belongs to the UDP-glycosyltransferase family.</text>
</comment>
<dbReference type="GeneID" id="112057081"/>
<feature type="signal peptide" evidence="5">
    <location>
        <begin position="1"/>
        <end position="20"/>
    </location>
</feature>
<keyword evidence="4" id="KW-0812">Transmembrane</keyword>
<evidence type="ECO:0000256" key="3">
    <source>
        <dbReference type="ARBA" id="ARBA00022679"/>
    </source>
</evidence>
<evidence type="ECO:0000313" key="7">
    <source>
        <dbReference type="RefSeq" id="XP_052744406.1"/>
    </source>
</evidence>
<keyword evidence="2" id="KW-0328">Glycosyltransferase</keyword>
<dbReference type="InterPro" id="IPR050271">
    <property type="entry name" value="UDP-glycosyltransferase"/>
</dbReference>
<keyword evidence="3" id="KW-0808">Transferase</keyword>
<evidence type="ECO:0000256" key="1">
    <source>
        <dbReference type="ARBA" id="ARBA00009995"/>
    </source>
</evidence>
<organism evidence="6 7">
    <name type="scientific">Bicyclus anynana</name>
    <name type="common">Squinting bush brown butterfly</name>
    <dbReference type="NCBI Taxonomy" id="110368"/>
    <lineage>
        <taxon>Eukaryota</taxon>
        <taxon>Metazoa</taxon>
        <taxon>Ecdysozoa</taxon>
        <taxon>Arthropoda</taxon>
        <taxon>Hexapoda</taxon>
        <taxon>Insecta</taxon>
        <taxon>Pterygota</taxon>
        <taxon>Neoptera</taxon>
        <taxon>Endopterygota</taxon>
        <taxon>Lepidoptera</taxon>
        <taxon>Glossata</taxon>
        <taxon>Ditrysia</taxon>
        <taxon>Papilionoidea</taxon>
        <taxon>Nymphalidae</taxon>
        <taxon>Satyrinae</taxon>
        <taxon>Satyrini</taxon>
        <taxon>Mycalesina</taxon>
        <taxon>Bicyclus</taxon>
    </lineage>
</organism>
<evidence type="ECO:0000256" key="4">
    <source>
        <dbReference type="SAM" id="Phobius"/>
    </source>
</evidence>
<dbReference type="Pfam" id="PF00201">
    <property type="entry name" value="UDPGT"/>
    <property type="match status" value="1"/>
</dbReference>
<dbReference type="Gene3D" id="3.40.50.2000">
    <property type="entry name" value="Glycogen Phosphorylase B"/>
    <property type="match status" value="1"/>
</dbReference>
<feature type="transmembrane region" description="Helical" evidence="4">
    <location>
        <begin position="482"/>
        <end position="506"/>
    </location>
</feature>
<keyword evidence="6" id="KW-1185">Reference proteome</keyword>
<dbReference type="PANTHER" id="PTHR48043:SF159">
    <property type="entry name" value="EG:EG0003.4 PROTEIN-RELATED"/>
    <property type="match status" value="1"/>
</dbReference>